<dbReference type="InterPro" id="IPR025391">
    <property type="entry name" value="DUF4123"/>
</dbReference>
<accession>A0A7X6IAP9</accession>
<protein>
    <submittedName>
        <fullName evidence="2">DUF4123 domain-containing protein</fullName>
    </submittedName>
</protein>
<evidence type="ECO:0000313" key="2">
    <source>
        <dbReference type="EMBL" id="NKE70614.1"/>
    </source>
</evidence>
<dbReference type="AlphaFoldDB" id="A0A7X6IAP9"/>
<evidence type="ECO:0000313" key="3">
    <source>
        <dbReference type="Proteomes" id="UP000534783"/>
    </source>
</evidence>
<comment type="caution">
    <text evidence="2">The sequence shown here is derived from an EMBL/GenBank/DDBJ whole genome shotgun (WGS) entry which is preliminary data.</text>
</comment>
<dbReference type="EMBL" id="VTOW01000001">
    <property type="protein sequence ID" value="NKE70614.1"/>
    <property type="molecule type" value="Genomic_DNA"/>
</dbReference>
<gene>
    <name evidence="2" type="ORF">MNODULE_07685</name>
</gene>
<dbReference type="Pfam" id="PF13503">
    <property type="entry name" value="DUF4123"/>
    <property type="match status" value="1"/>
</dbReference>
<name>A0A7X6IAP9_9BACT</name>
<dbReference type="RefSeq" id="WP_168058854.1">
    <property type="nucleotide sequence ID" value="NZ_VTOW01000001.1"/>
</dbReference>
<sequence>MLGISSEEKVDRLWKTVAPGRHERIFALLDAARHDSIFPAVMGADCLIACLYRDVPDALVRVAPYLVEIQPKSAFADWLFRRWGDHWGILLATRARLDELYRHFRRFLIVKDPAGRRLYFRYYDPRVLRTYLPTCNAAELETLFGPVEHYLVEDENGSGLLRFSRDQGALKTERTPLLPG</sequence>
<feature type="domain" description="DUF4123" evidence="1">
    <location>
        <begin position="25"/>
        <end position="140"/>
    </location>
</feature>
<keyword evidence="3" id="KW-1185">Reference proteome</keyword>
<evidence type="ECO:0000259" key="1">
    <source>
        <dbReference type="Pfam" id="PF13503"/>
    </source>
</evidence>
<dbReference type="Proteomes" id="UP000534783">
    <property type="component" value="Unassembled WGS sequence"/>
</dbReference>
<reference evidence="2 3" key="1">
    <citation type="journal article" date="2020" name="Nature">
        <title>Bacterial chemolithoautotrophy via manganese oxidation.</title>
        <authorList>
            <person name="Yu H."/>
            <person name="Leadbetter J.R."/>
        </authorList>
    </citation>
    <scope>NUCLEOTIDE SEQUENCE [LARGE SCALE GENOMIC DNA]</scope>
    <source>
        <strain evidence="2 3">Mn-1</strain>
    </source>
</reference>
<proteinExistence type="predicted"/>
<organism evidence="2 3">
    <name type="scientific">Candidatus Manganitrophus noduliformans</name>
    <dbReference type="NCBI Taxonomy" id="2606439"/>
    <lineage>
        <taxon>Bacteria</taxon>
        <taxon>Pseudomonadati</taxon>
        <taxon>Nitrospirota</taxon>
        <taxon>Nitrospiria</taxon>
        <taxon>Candidatus Troglogloeales</taxon>
        <taxon>Candidatus Manganitrophaceae</taxon>
        <taxon>Candidatus Manganitrophus</taxon>
    </lineage>
</organism>